<evidence type="ECO:0000256" key="1">
    <source>
        <dbReference type="ARBA" id="ARBA00023015"/>
    </source>
</evidence>
<dbReference type="AlphaFoldDB" id="A0AAX2CDG1"/>
<dbReference type="Gene3D" id="1.10.4040.10">
    <property type="entry name" value="Penicillinase repressor domain"/>
    <property type="match status" value="1"/>
</dbReference>
<dbReference type="InterPro" id="IPR005650">
    <property type="entry name" value="BlaI_family"/>
</dbReference>
<protein>
    <recommendedName>
        <fullName evidence="6">BlaI/MecI/CopY family transcriptional regulator</fullName>
    </recommendedName>
</protein>
<dbReference type="InterPro" id="IPR036390">
    <property type="entry name" value="WH_DNA-bd_sf"/>
</dbReference>
<evidence type="ECO:0000313" key="4">
    <source>
        <dbReference type="EMBL" id="SCL86450.1"/>
    </source>
</evidence>
<gene>
    <name evidence="4" type="ORF">BCB44BAC_00936</name>
</gene>
<dbReference type="Proteomes" id="UP000242164">
    <property type="component" value="Unassembled WGS sequence"/>
</dbReference>
<reference evidence="4 5" key="1">
    <citation type="submission" date="2016-08" db="EMBL/GenBank/DDBJ databases">
        <authorList>
            <person name="Loux V."/>
            <person name="Rue O."/>
        </authorList>
    </citation>
    <scope>NUCLEOTIDE SEQUENCE [LARGE SCALE GENOMIC DNA]</scope>
    <source>
        <strain evidence="4 5">AFSSA_08CEB44bac</strain>
    </source>
</reference>
<dbReference type="SUPFAM" id="SSF46785">
    <property type="entry name" value="Winged helix' DNA-binding domain"/>
    <property type="match status" value="1"/>
</dbReference>
<sequence length="64" mass="7494">MRYDPLVSQLQVETKSLLNRFCGAAFKPLLVNFLKEEKLSSEDIHELKRILDEQTEENEQEGRS</sequence>
<keyword evidence="3" id="KW-0804">Transcription</keyword>
<comment type="caution">
    <text evidence="4">The sequence shown here is derived from an EMBL/GenBank/DDBJ whole genome shotgun (WGS) entry which is preliminary data.</text>
</comment>
<evidence type="ECO:0000256" key="3">
    <source>
        <dbReference type="ARBA" id="ARBA00023163"/>
    </source>
</evidence>
<dbReference type="EMBL" id="FMIK01000018">
    <property type="protein sequence ID" value="SCL86450.1"/>
    <property type="molecule type" value="Genomic_DNA"/>
</dbReference>
<dbReference type="GO" id="GO:0003677">
    <property type="term" value="F:DNA binding"/>
    <property type="evidence" value="ECO:0007669"/>
    <property type="project" value="UniProtKB-KW"/>
</dbReference>
<accession>A0AAX2CDG1</accession>
<keyword evidence="2" id="KW-0238">DNA-binding</keyword>
<keyword evidence="1" id="KW-0805">Transcription regulation</keyword>
<proteinExistence type="predicted"/>
<dbReference type="GO" id="GO:0045892">
    <property type="term" value="P:negative regulation of DNA-templated transcription"/>
    <property type="evidence" value="ECO:0007669"/>
    <property type="project" value="InterPro"/>
</dbReference>
<evidence type="ECO:0000256" key="2">
    <source>
        <dbReference type="ARBA" id="ARBA00023125"/>
    </source>
</evidence>
<evidence type="ECO:0008006" key="6">
    <source>
        <dbReference type="Google" id="ProtNLM"/>
    </source>
</evidence>
<evidence type="ECO:0000313" key="5">
    <source>
        <dbReference type="Proteomes" id="UP000242164"/>
    </source>
</evidence>
<organism evidence="4 5">
    <name type="scientific">Bacillus cytotoxicus</name>
    <dbReference type="NCBI Taxonomy" id="580165"/>
    <lineage>
        <taxon>Bacteria</taxon>
        <taxon>Bacillati</taxon>
        <taxon>Bacillota</taxon>
        <taxon>Bacilli</taxon>
        <taxon>Bacillales</taxon>
        <taxon>Bacillaceae</taxon>
        <taxon>Bacillus</taxon>
        <taxon>Bacillus cereus group</taxon>
    </lineage>
</organism>
<name>A0AAX2CDG1_9BACI</name>
<dbReference type="Pfam" id="PF03965">
    <property type="entry name" value="Penicillinase_R"/>
    <property type="match status" value="1"/>
</dbReference>